<evidence type="ECO:0000256" key="1">
    <source>
        <dbReference type="SAM" id="Coils"/>
    </source>
</evidence>
<gene>
    <name evidence="2" type="ORF">NDI37_08340</name>
</gene>
<dbReference type="PANTHER" id="PTHR33352">
    <property type="entry name" value="SLR1095 PROTEIN"/>
    <property type="match status" value="1"/>
</dbReference>
<evidence type="ECO:0000313" key="3">
    <source>
        <dbReference type="Proteomes" id="UP001442494"/>
    </source>
</evidence>
<sequence>MLHCHHSGGIRFELSDTELVLYYPDGQRFASFVELAQQREIERQRAEEAEARAAQAQTQLQALRALLQERGIDPTQL</sequence>
<keyword evidence="1" id="KW-0175">Coiled coil</keyword>
<dbReference type="RefSeq" id="WP_190424716.1">
    <property type="nucleotide sequence ID" value="NZ_JAMPKK010000014.1"/>
</dbReference>
<dbReference type="Proteomes" id="UP001442494">
    <property type="component" value="Unassembled WGS sequence"/>
</dbReference>
<organism evidence="2 3">
    <name type="scientific">Funiculus sociatus GB2-A5</name>
    <dbReference type="NCBI Taxonomy" id="2933946"/>
    <lineage>
        <taxon>Bacteria</taxon>
        <taxon>Bacillati</taxon>
        <taxon>Cyanobacteriota</taxon>
        <taxon>Cyanophyceae</taxon>
        <taxon>Coleofasciculales</taxon>
        <taxon>Coleofasciculaceae</taxon>
        <taxon>Funiculus</taxon>
    </lineage>
</organism>
<accession>A0ABV0JM35</accession>
<dbReference type="EMBL" id="JAMPKK010000014">
    <property type="protein sequence ID" value="MEP0864477.1"/>
    <property type="molecule type" value="Genomic_DNA"/>
</dbReference>
<evidence type="ECO:0008006" key="4">
    <source>
        <dbReference type="Google" id="ProtNLM"/>
    </source>
</evidence>
<comment type="caution">
    <text evidence="2">The sequence shown here is derived from an EMBL/GenBank/DDBJ whole genome shotgun (WGS) entry which is preliminary data.</text>
</comment>
<reference evidence="2 3" key="1">
    <citation type="submission" date="2022-04" db="EMBL/GenBank/DDBJ databases">
        <title>Positive selection, recombination, and allopatry shape intraspecific diversity of widespread and dominant cyanobacteria.</title>
        <authorList>
            <person name="Wei J."/>
            <person name="Shu W."/>
            <person name="Hu C."/>
        </authorList>
    </citation>
    <scope>NUCLEOTIDE SEQUENCE [LARGE SCALE GENOMIC DNA]</scope>
    <source>
        <strain evidence="2 3">GB2-A5</strain>
    </source>
</reference>
<evidence type="ECO:0000313" key="2">
    <source>
        <dbReference type="EMBL" id="MEP0864477.1"/>
    </source>
</evidence>
<name>A0ABV0JM35_9CYAN</name>
<proteinExistence type="predicted"/>
<protein>
    <recommendedName>
        <fullName evidence="4">Uma2 family endonuclease</fullName>
    </recommendedName>
</protein>
<feature type="coiled-coil region" evidence="1">
    <location>
        <begin position="32"/>
        <end position="66"/>
    </location>
</feature>
<dbReference type="PANTHER" id="PTHR33352:SF2">
    <property type="entry name" value="SLL0995 PROTEIN"/>
    <property type="match status" value="1"/>
</dbReference>
<keyword evidence="3" id="KW-1185">Reference proteome</keyword>